<dbReference type="HAMAP" id="MF_00028">
    <property type="entry name" value="CobQ"/>
    <property type="match status" value="1"/>
</dbReference>
<dbReference type="AlphaFoldDB" id="A0A9E7DKD4"/>
<sequence>MAKIMIYGTTSSAGKSTIATAMCRYYKDKGYKVCPFKSQNMSRNSFKLQDGKLISNAQAIQAYAAGIKADEYMNPILLVPSSDTGSDVYVLGKLYKHMNTKEYYSIKKELKAKVKEVFEKLEKKYDIMIIEGAGSPAEINLLEDDFVNTGMAELADTNAVIVADIDKGGVFASIYGTYMILDEKDRLRIKGYIINKFRGDASLLDEGIKKLHELTGLDCLGIVPYTKLEIADEDSLHDYEKKVNAHMSEHDAMNNEIDRLAKVFEEAIDIDKLNAILGL</sequence>
<dbReference type="NCBIfam" id="NF001989">
    <property type="entry name" value="PRK00784.1"/>
    <property type="match status" value="1"/>
</dbReference>
<comment type="pathway">
    <text evidence="1 4">Cofactor biosynthesis; adenosylcobalamin biosynthesis.</text>
</comment>
<dbReference type="KEGG" id="fms:M1R53_02740"/>
<comment type="similarity">
    <text evidence="4">Belongs to the CobB/CobQ family. CobQ subfamily.</text>
</comment>
<gene>
    <name evidence="4" type="primary">cobQ</name>
    <name evidence="6" type="ORF">M1R53_02740</name>
</gene>
<accession>A0A9E7DKD4</accession>
<dbReference type="GO" id="GO:0015420">
    <property type="term" value="F:ABC-type vitamin B12 transporter activity"/>
    <property type="evidence" value="ECO:0007669"/>
    <property type="project" value="UniProtKB-UniRule"/>
</dbReference>
<dbReference type="GO" id="GO:0003824">
    <property type="term" value="F:catalytic activity"/>
    <property type="evidence" value="ECO:0007669"/>
    <property type="project" value="InterPro"/>
</dbReference>
<evidence type="ECO:0000256" key="3">
    <source>
        <dbReference type="ARBA" id="ARBA00022962"/>
    </source>
</evidence>
<comment type="caution">
    <text evidence="4">Lacks conserved residue(s) required for the propagation of feature annotation.</text>
</comment>
<dbReference type="Proteomes" id="UP000831151">
    <property type="component" value="Chromosome"/>
</dbReference>
<dbReference type="EMBL" id="CP096649">
    <property type="protein sequence ID" value="UQK59580.1"/>
    <property type="molecule type" value="Genomic_DNA"/>
</dbReference>
<dbReference type="CDD" id="cd05389">
    <property type="entry name" value="CobQ_N"/>
    <property type="match status" value="1"/>
</dbReference>
<dbReference type="InterPro" id="IPR002586">
    <property type="entry name" value="CobQ/CobB/MinD/ParA_Nub-bd_dom"/>
</dbReference>
<dbReference type="PANTHER" id="PTHR21343:SF1">
    <property type="entry name" value="COBYRIC ACID SYNTHASE"/>
    <property type="match status" value="1"/>
</dbReference>
<protein>
    <recommendedName>
        <fullName evidence="4">Cobyric acid synthase</fullName>
    </recommendedName>
</protein>
<reference evidence="6" key="1">
    <citation type="submission" date="2022-04" db="EMBL/GenBank/DDBJ databases">
        <title>Complete genome sequences of Ezakiella coagulans and Fenollaria massiliensis.</title>
        <authorList>
            <person name="France M.T."/>
            <person name="Clifford J."/>
            <person name="Narina S."/>
            <person name="Rutt L."/>
            <person name="Ravel J."/>
        </authorList>
    </citation>
    <scope>NUCLEOTIDE SEQUENCE</scope>
    <source>
        <strain evidence="6">C0061C2</strain>
    </source>
</reference>
<evidence type="ECO:0000256" key="1">
    <source>
        <dbReference type="ARBA" id="ARBA00004953"/>
    </source>
</evidence>
<organism evidence="6 7">
    <name type="scientific">Fenollaria massiliensis</name>
    <dbReference type="NCBI Taxonomy" id="938288"/>
    <lineage>
        <taxon>Bacteria</taxon>
        <taxon>Bacillati</taxon>
        <taxon>Bacillota</taxon>
        <taxon>Clostridia</taxon>
        <taxon>Eubacteriales</taxon>
        <taxon>Fenollaria</taxon>
    </lineage>
</organism>
<evidence type="ECO:0000256" key="4">
    <source>
        <dbReference type="HAMAP-Rule" id="MF_00028"/>
    </source>
</evidence>
<dbReference type="InterPro" id="IPR027417">
    <property type="entry name" value="P-loop_NTPase"/>
</dbReference>
<dbReference type="GO" id="GO:0009236">
    <property type="term" value="P:cobalamin biosynthetic process"/>
    <property type="evidence" value="ECO:0007669"/>
    <property type="project" value="UniProtKB-UniRule"/>
</dbReference>
<evidence type="ECO:0000256" key="2">
    <source>
        <dbReference type="ARBA" id="ARBA00022573"/>
    </source>
</evidence>
<feature type="domain" description="CobQ/CobB/MinD/ParA nucleotide binding" evidence="5">
    <location>
        <begin position="4"/>
        <end position="227"/>
    </location>
</feature>
<dbReference type="NCBIfam" id="TIGR00313">
    <property type="entry name" value="cobQ"/>
    <property type="match status" value="1"/>
</dbReference>
<dbReference type="InterPro" id="IPR047045">
    <property type="entry name" value="CobQ_N"/>
</dbReference>
<evidence type="ECO:0000313" key="6">
    <source>
        <dbReference type="EMBL" id="UQK59580.1"/>
    </source>
</evidence>
<evidence type="ECO:0000313" key="7">
    <source>
        <dbReference type="Proteomes" id="UP000831151"/>
    </source>
</evidence>
<keyword evidence="7" id="KW-1185">Reference proteome</keyword>
<dbReference type="InterPro" id="IPR004459">
    <property type="entry name" value="CobQ_synth"/>
</dbReference>
<name>A0A9E7DKD4_9FIRM</name>
<keyword evidence="2 4" id="KW-0169">Cobalamin biosynthesis</keyword>
<dbReference type="RefSeq" id="WP_249242986.1">
    <property type="nucleotide sequence ID" value="NZ_CP096649.1"/>
</dbReference>
<keyword evidence="3 4" id="KW-0315">Glutamine amidotransferase</keyword>
<dbReference type="PANTHER" id="PTHR21343">
    <property type="entry name" value="DETHIOBIOTIN SYNTHETASE"/>
    <property type="match status" value="1"/>
</dbReference>
<evidence type="ECO:0000259" key="5">
    <source>
        <dbReference type="Pfam" id="PF01656"/>
    </source>
</evidence>
<proteinExistence type="inferred from homology"/>
<dbReference type="Pfam" id="PF01656">
    <property type="entry name" value="CbiA"/>
    <property type="match status" value="1"/>
</dbReference>
<dbReference type="SUPFAM" id="SSF52540">
    <property type="entry name" value="P-loop containing nucleoside triphosphate hydrolases"/>
    <property type="match status" value="1"/>
</dbReference>
<dbReference type="Gene3D" id="3.40.50.300">
    <property type="entry name" value="P-loop containing nucleotide triphosphate hydrolases"/>
    <property type="match status" value="1"/>
</dbReference>
<comment type="function">
    <text evidence="4">Catalyzes amidations at positions B, D, E, and G on adenosylcobyrinic A,C-diamide. NH(2) groups are provided by glutamine, and one molecule of ATP is hydrogenolyzed for each amidation.</text>
</comment>